<dbReference type="Gene3D" id="3.40.50.10330">
    <property type="entry name" value="Probable inorganic polyphosphate/atp-NAD kinase, domain 1"/>
    <property type="match status" value="1"/>
</dbReference>
<organism evidence="7 8">
    <name type="scientific">Psylliodes chrysocephalus</name>
    <dbReference type="NCBI Taxonomy" id="3402493"/>
    <lineage>
        <taxon>Eukaryota</taxon>
        <taxon>Metazoa</taxon>
        <taxon>Ecdysozoa</taxon>
        <taxon>Arthropoda</taxon>
        <taxon>Hexapoda</taxon>
        <taxon>Insecta</taxon>
        <taxon>Pterygota</taxon>
        <taxon>Neoptera</taxon>
        <taxon>Endopterygota</taxon>
        <taxon>Coleoptera</taxon>
        <taxon>Polyphaga</taxon>
        <taxon>Cucujiformia</taxon>
        <taxon>Chrysomeloidea</taxon>
        <taxon>Chrysomelidae</taxon>
        <taxon>Galerucinae</taxon>
        <taxon>Alticini</taxon>
        <taxon>Psylliodes</taxon>
    </lineage>
</organism>
<keyword evidence="4" id="KW-0418">Kinase</keyword>
<dbReference type="Gene3D" id="2.60.200.30">
    <property type="entry name" value="Probable inorganic polyphosphate/atp-NAD kinase, domain 2"/>
    <property type="match status" value="1"/>
</dbReference>
<keyword evidence="6" id="KW-0520">NAD</keyword>
<dbReference type="OrthoDB" id="185618at2759"/>
<comment type="similarity">
    <text evidence="1">Belongs to the NAD kinase family.</text>
</comment>
<dbReference type="GO" id="GO:0019674">
    <property type="term" value="P:NAD+ metabolic process"/>
    <property type="evidence" value="ECO:0007669"/>
    <property type="project" value="InterPro"/>
</dbReference>
<dbReference type="PANTHER" id="PTHR13158:SF5">
    <property type="entry name" value="NAD KINASE 2, MITOCHONDRIAL"/>
    <property type="match status" value="1"/>
</dbReference>
<evidence type="ECO:0000256" key="4">
    <source>
        <dbReference type="ARBA" id="ARBA00022777"/>
    </source>
</evidence>
<dbReference type="SUPFAM" id="SSF111331">
    <property type="entry name" value="NAD kinase/diacylglycerol kinase-like"/>
    <property type="match status" value="1"/>
</dbReference>
<proteinExistence type="inferred from homology"/>
<protein>
    <recommendedName>
        <fullName evidence="2">NAD(+) kinase</fullName>
        <ecNumber evidence="2">2.7.1.23</ecNumber>
    </recommendedName>
</protein>
<dbReference type="PANTHER" id="PTHR13158">
    <property type="match status" value="1"/>
</dbReference>
<dbReference type="AlphaFoldDB" id="A0A9P0DDV8"/>
<evidence type="ECO:0000256" key="1">
    <source>
        <dbReference type="ARBA" id="ARBA00010995"/>
    </source>
</evidence>
<gene>
    <name evidence="7" type="ORF">PSYICH_LOCUS14739</name>
</gene>
<dbReference type="EC" id="2.7.1.23" evidence="2"/>
<dbReference type="Proteomes" id="UP001153636">
    <property type="component" value="Chromosome 8"/>
</dbReference>
<dbReference type="EMBL" id="OV651820">
    <property type="protein sequence ID" value="CAH1114597.1"/>
    <property type="molecule type" value="Genomic_DNA"/>
</dbReference>
<dbReference type="InterPro" id="IPR017437">
    <property type="entry name" value="ATP-NAD_kinase_PpnK-typ_C"/>
</dbReference>
<evidence type="ECO:0000313" key="7">
    <source>
        <dbReference type="EMBL" id="CAH1114597.1"/>
    </source>
</evidence>
<reference evidence="7" key="1">
    <citation type="submission" date="2022-01" db="EMBL/GenBank/DDBJ databases">
        <authorList>
            <person name="King R."/>
        </authorList>
    </citation>
    <scope>NUCLEOTIDE SEQUENCE</scope>
</reference>
<evidence type="ECO:0000313" key="8">
    <source>
        <dbReference type="Proteomes" id="UP001153636"/>
    </source>
</evidence>
<keyword evidence="3" id="KW-0808">Transferase</keyword>
<dbReference type="GO" id="GO:0003951">
    <property type="term" value="F:NAD+ kinase activity"/>
    <property type="evidence" value="ECO:0007669"/>
    <property type="project" value="UniProtKB-EC"/>
</dbReference>
<dbReference type="GO" id="GO:0006741">
    <property type="term" value="P:NADP+ biosynthetic process"/>
    <property type="evidence" value="ECO:0007669"/>
    <property type="project" value="InterPro"/>
</dbReference>
<evidence type="ECO:0000256" key="5">
    <source>
        <dbReference type="ARBA" id="ARBA00022857"/>
    </source>
</evidence>
<dbReference type="Pfam" id="PF01513">
    <property type="entry name" value="NAD_kinase"/>
    <property type="match status" value="1"/>
</dbReference>
<keyword evidence="8" id="KW-1185">Reference proteome</keyword>
<accession>A0A9P0DDV8</accession>
<dbReference type="InterPro" id="IPR017438">
    <property type="entry name" value="ATP-NAD_kinase_N"/>
</dbReference>
<evidence type="ECO:0000256" key="3">
    <source>
        <dbReference type="ARBA" id="ARBA00022679"/>
    </source>
</evidence>
<evidence type="ECO:0000256" key="2">
    <source>
        <dbReference type="ARBA" id="ARBA00012120"/>
    </source>
</evidence>
<evidence type="ECO:0000256" key="6">
    <source>
        <dbReference type="ARBA" id="ARBA00023027"/>
    </source>
</evidence>
<dbReference type="InterPro" id="IPR016064">
    <property type="entry name" value="NAD/diacylglycerol_kinase_sf"/>
</dbReference>
<dbReference type="GO" id="GO:0005739">
    <property type="term" value="C:mitochondrion"/>
    <property type="evidence" value="ECO:0007669"/>
    <property type="project" value="TreeGrafter"/>
</dbReference>
<name>A0A9P0DDV8_9CUCU</name>
<dbReference type="InterPro" id="IPR002504">
    <property type="entry name" value="NADK"/>
</dbReference>
<sequence>MYNPRSLPRNLFTGLANNLNIFIQNFSNEVHPIKIEKALIVSKLSRYEYEKRIHTDCNENELEKVLRKRGTNYDKLVSFHNLHKKFEEHLKETLNKLGTDVEVVNRYNCTEDKVDTADIIIPIGGDGTYLLASSRVRNNKKPVIGFNSDPSRSEGCLCLPRWCSMDVKKTLEKLQQGQFKWLMRNRIRTTLAVSENDILSPKCLHDIKGFSLPPFRAAEKNVLPVLALNEVFMGETLSARVSHLQMKLNGSQNDTNIKCSGMCVSTGTGSTSWHLSINRLSTQSVAELLRLIDLDPTEGKDSLAVALSDTYNKNLIFSPEHKKMGYTIRDLISSGVWPDPKGIKPRGFASKIEVQSHCFEAILVVDGGISFPFNDGTVAQLEIRPEDALRTVVFTD</sequence>
<keyword evidence="5" id="KW-0521">NADP</keyword>